<feature type="region of interest" description="Disordered" evidence="1">
    <location>
        <begin position="26"/>
        <end position="52"/>
    </location>
</feature>
<reference evidence="2 3" key="1">
    <citation type="submission" date="2017-06" db="EMBL/GenBank/DDBJ databases">
        <title>Genome sequencing of cyanobaciteial culture collection at National Institute for Environmental Studies (NIES).</title>
        <authorList>
            <person name="Hirose Y."/>
            <person name="Shimura Y."/>
            <person name="Fujisawa T."/>
            <person name="Nakamura Y."/>
            <person name="Kawachi M."/>
        </authorList>
    </citation>
    <scope>NUCLEOTIDE SEQUENCE [LARGE SCALE GENOMIC DNA]</scope>
    <source>
        <strain evidence="2 3">NIES-37</strain>
    </source>
</reference>
<keyword evidence="3" id="KW-1185">Reference proteome</keyword>
<gene>
    <name evidence="2" type="ORF">NIES37_45100</name>
</gene>
<sequence length="52" mass="5617">MHHSHEGVESLAEMIARLVCDYEARQAAEGQKKSATPAALPLPLSPHSPPRT</sequence>
<dbReference type="Proteomes" id="UP000218785">
    <property type="component" value="Chromosome"/>
</dbReference>
<feature type="compositionally biased region" description="Pro residues" evidence="1">
    <location>
        <begin position="43"/>
        <end position="52"/>
    </location>
</feature>
<accession>A0A1Z4N474</accession>
<dbReference type="AlphaFoldDB" id="A0A1Z4N474"/>
<organism evidence="2 3">
    <name type="scientific">Tolypothrix tenuis PCC 7101</name>
    <dbReference type="NCBI Taxonomy" id="231146"/>
    <lineage>
        <taxon>Bacteria</taxon>
        <taxon>Bacillati</taxon>
        <taxon>Cyanobacteriota</taxon>
        <taxon>Cyanophyceae</taxon>
        <taxon>Nostocales</taxon>
        <taxon>Tolypothrichaceae</taxon>
        <taxon>Tolypothrix</taxon>
    </lineage>
</organism>
<evidence type="ECO:0000313" key="3">
    <source>
        <dbReference type="Proteomes" id="UP000218785"/>
    </source>
</evidence>
<evidence type="ECO:0000313" key="2">
    <source>
        <dbReference type="EMBL" id="BAZ00518.1"/>
    </source>
</evidence>
<name>A0A1Z4N474_9CYAN</name>
<protein>
    <submittedName>
        <fullName evidence="2">Uncharacterized protein</fullName>
    </submittedName>
</protein>
<dbReference type="EMBL" id="AP018248">
    <property type="protein sequence ID" value="BAZ00518.1"/>
    <property type="molecule type" value="Genomic_DNA"/>
</dbReference>
<proteinExistence type="predicted"/>
<dbReference type="KEGG" id="ttq:NIES37_45100"/>
<evidence type="ECO:0000256" key="1">
    <source>
        <dbReference type="SAM" id="MobiDB-lite"/>
    </source>
</evidence>